<proteinExistence type="predicted"/>
<evidence type="ECO:0000313" key="2">
    <source>
        <dbReference type="EMBL" id="KAG9391223.1"/>
    </source>
</evidence>
<dbReference type="AlphaFoldDB" id="A0A8J6DZU4"/>
<dbReference type="Pfam" id="PF12146">
    <property type="entry name" value="Hydrolase_4"/>
    <property type="match status" value="1"/>
</dbReference>
<gene>
    <name evidence="2" type="ORF">J8273_7497</name>
</gene>
<dbReference type="SUPFAM" id="SSF53474">
    <property type="entry name" value="alpha/beta-Hydrolases"/>
    <property type="match status" value="1"/>
</dbReference>
<dbReference type="InterPro" id="IPR051044">
    <property type="entry name" value="MAG_DAG_Lipase"/>
</dbReference>
<feature type="domain" description="Serine aminopeptidase S33" evidence="1">
    <location>
        <begin position="25"/>
        <end position="264"/>
    </location>
</feature>
<dbReference type="GO" id="GO:0016787">
    <property type="term" value="F:hydrolase activity"/>
    <property type="evidence" value="ECO:0007669"/>
    <property type="project" value="UniProtKB-KW"/>
</dbReference>
<sequence length="285" mass="31604">MTQPEFTNEDGNKIELHRMDPENGEVRGTALIIHGLGEYAERYSHIAKYFAEKCGLACWYCSLEGYGLSDGKAGLVRSFEEVYYRDLLAIFRMVEAAFPDVPRFVIGHSMGGLISLDFAQHHPEAIANGGVYCSGPCLALHPSQLMPGLNLILAVCNKLAPTLTVNKVKGPLCSEPANLHPDTDPVQLRYNVPARTAYNLSRKCTSFRQQWIGGQVEFPFFVTVGDGDIMVDPTAVEQFYTVSKSSNKKFELVPGRMHELWQEANWEETVAKGAEWVSAILDGAQ</sequence>
<dbReference type="EMBL" id="JAHDYR010000062">
    <property type="protein sequence ID" value="KAG9391223.1"/>
    <property type="molecule type" value="Genomic_DNA"/>
</dbReference>
<evidence type="ECO:0000259" key="1">
    <source>
        <dbReference type="Pfam" id="PF12146"/>
    </source>
</evidence>
<keyword evidence="3" id="KW-1185">Reference proteome</keyword>
<dbReference type="OrthoDB" id="2498029at2759"/>
<name>A0A8J6DZU4_9EUKA</name>
<reference evidence="2" key="1">
    <citation type="submission" date="2021-05" db="EMBL/GenBank/DDBJ databases">
        <title>A free-living protist that lacks canonical eukaryotic 1 DNA replication and segregation systems.</title>
        <authorList>
            <person name="Salas-Leiva D.E."/>
            <person name="Tromer E.C."/>
            <person name="Curtis B.A."/>
            <person name="Jerlstrom-Hultqvist J."/>
            <person name="Kolisko M."/>
            <person name="Yi Z."/>
            <person name="Salas-Leiva J.S."/>
            <person name="Gallot-Lavallee L."/>
            <person name="Kops G.J.P.L."/>
            <person name="Archibald J.M."/>
            <person name="Simpson A.G.B."/>
            <person name="Roger A.J."/>
        </authorList>
    </citation>
    <scope>NUCLEOTIDE SEQUENCE</scope>
    <source>
        <strain evidence="2">BICM</strain>
    </source>
</reference>
<keyword evidence="2" id="KW-0378">Hydrolase</keyword>
<dbReference type="PANTHER" id="PTHR11614">
    <property type="entry name" value="PHOSPHOLIPASE-RELATED"/>
    <property type="match status" value="1"/>
</dbReference>
<organism evidence="2 3">
    <name type="scientific">Carpediemonas membranifera</name>
    <dbReference type="NCBI Taxonomy" id="201153"/>
    <lineage>
        <taxon>Eukaryota</taxon>
        <taxon>Metamonada</taxon>
        <taxon>Carpediemonas-like organisms</taxon>
        <taxon>Carpediemonas</taxon>
    </lineage>
</organism>
<dbReference type="Proteomes" id="UP000717585">
    <property type="component" value="Unassembled WGS sequence"/>
</dbReference>
<evidence type="ECO:0000313" key="3">
    <source>
        <dbReference type="Proteomes" id="UP000717585"/>
    </source>
</evidence>
<comment type="caution">
    <text evidence="2">The sequence shown here is derived from an EMBL/GenBank/DDBJ whole genome shotgun (WGS) entry which is preliminary data.</text>
</comment>
<dbReference type="Gene3D" id="3.40.50.1820">
    <property type="entry name" value="alpha/beta hydrolase"/>
    <property type="match status" value="1"/>
</dbReference>
<protein>
    <submittedName>
        <fullName evidence="2">Alpha/beta hydrolase family</fullName>
    </submittedName>
</protein>
<dbReference type="InterPro" id="IPR022742">
    <property type="entry name" value="Hydrolase_4"/>
</dbReference>
<dbReference type="InterPro" id="IPR029058">
    <property type="entry name" value="AB_hydrolase_fold"/>
</dbReference>
<accession>A0A8J6DZU4</accession>